<dbReference type="Gene3D" id="2.60.40.10">
    <property type="entry name" value="Immunoglobulins"/>
    <property type="match status" value="1"/>
</dbReference>
<feature type="chain" id="PRO_5045523255" description="PKD domain-containing protein" evidence="2">
    <location>
        <begin position="18"/>
        <end position="328"/>
    </location>
</feature>
<keyword evidence="5" id="KW-1185">Reference proteome</keyword>
<proteinExistence type="predicted"/>
<protein>
    <recommendedName>
        <fullName evidence="3">PKD domain-containing protein</fullName>
    </recommendedName>
</protein>
<comment type="caution">
    <text evidence="4">The sequence shown here is derived from an EMBL/GenBank/DDBJ whole genome shotgun (WGS) entry which is preliminary data.</text>
</comment>
<reference evidence="4 5" key="1">
    <citation type="submission" date="2020-10" db="EMBL/GenBank/DDBJ databases">
        <title>Myceligenerans pegani sp. nov., an endophytic actinomycete isolated from Peganum harmala L. in Xinjiang, China.</title>
        <authorList>
            <person name="Xin L."/>
        </authorList>
    </citation>
    <scope>NUCLEOTIDE SEQUENCE [LARGE SCALE GENOMIC DNA]</scope>
    <source>
        <strain evidence="4 5">TRM65318</strain>
    </source>
</reference>
<dbReference type="PROSITE" id="PS50093">
    <property type="entry name" value="PKD"/>
    <property type="match status" value="1"/>
</dbReference>
<feature type="region of interest" description="Disordered" evidence="1">
    <location>
        <begin position="292"/>
        <end position="312"/>
    </location>
</feature>
<feature type="signal peptide" evidence="2">
    <location>
        <begin position="1"/>
        <end position="17"/>
    </location>
</feature>
<feature type="domain" description="PKD" evidence="3">
    <location>
        <begin position="240"/>
        <end position="284"/>
    </location>
</feature>
<evidence type="ECO:0000259" key="3">
    <source>
        <dbReference type="PROSITE" id="PS50093"/>
    </source>
</evidence>
<dbReference type="InterPro" id="IPR035986">
    <property type="entry name" value="PKD_dom_sf"/>
</dbReference>
<organism evidence="4 5">
    <name type="scientific">Myceligenerans pegani</name>
    <dbReference type="NCBI Taxonomy" id="2776917"/>
    <lineage>
        <taxon>Bacteria</taxon>
        <taxon>Bacillati</taxon>
        <taxon>Actinomycetota</taxon>
        <taxon>Actinomycetes</taxon>
        <taxon>Micrococcales</taxon>
        <taxon>Promicromonosporaceae</taxon>
        <taxon>Myceligenerans</taxon>
    </lineage>
</organism>
<feature type="region of interest" description="Disordered" evidence="1">
    <location>
        <begin position="30"/>
        <end position="83"/>
    </location>
</feature>
<evidence type="ECO:0000256" key="1">
    <source>
        <dbReference type="SAM" id="MobiDB-lite"/>
    </source>
</evidence>
<dbReference type="InterPro" id="IPR013783">
    <property type="entry name" value="Ig-like_fold"/>
</dbReference>
<dbReference type="SUPFAM" id="SSF49299">
    <property type="entry name" value="PKD domain"/>
    <property type="match status" value="1"/>
</dbReference>
<sequence length="328" mass="34824">MTSAVATVLSIATPVTALTVSTDDYTQFGGSAQGQSVSVEAFEPTAGQPAPPPRSGTSRSIEGETDAVPSAGPPQSSVRVGGGNATNVRQWRATPELCQLSGLDGAAPVLRAECEGAGQRLAHNGIECDAGQEAQGALFEQRRSGDSWTVPEVVEEESCVDPALPAQDQPQQQQQRRQIDIPAAAARAFRNMTIEPSTLAVQPPDGWTLVNLDTIAYAEDEPRVLDTNLFGIPVSIRAVPDAYTWNWGDGTSDTGTDPGAPYPNHTVAHAYSSPGTATITLTTTWRGQFRLPGDQSWRDVPGRATTTSQSPPIEIREARTRLVEDLSH</sequence>
<dbReference type="InterPro" id="IPR000601">
    <property type="entry name" value="PKD_dom"/>
</dbReference>
<gene>
    <name evidence="4" type="ORF">IHE71_17855</name>
</gene>
<evidence type="ECO:0000313" key="5">
    <source>
        <dbReference type="Proteomes" id="UP000625527"/>
    </source>
</evidence>
<dbReference type="RefSeq" id="WP_192864112.1">
    <property type="nucleotide sequence ID" value="NZ_JADAQT010000103.1"/>
</dbReference>
<keyword evidence="2" id="KW-0732">Signal</keyword>
<accession>A0ABR9N2P8</accession>
<dbReference type="EMBL" id="JADAQT010000103">
    <property type="protein sequence ID" value="MBE1877556.1"/>
    <property type="molecule type" value="Genomic_DNA"/>
</dbReference>
<evidence type="ECO:0000256" key="2">
    <source>
        <dbReference type="SAM" id="SignalP"/>
    </source>
</evidence>
<name>A0ABR9N2P8_9MICO</name>
<evidence type="ECO:0000313" key="4">
    <source>
        <dbReference type="EMBL" id="MBE1877556.1"/>
    </source>
</evidence>
<dbReference type="Proteomes" id="UP000625527">
    <property type="component" value="Unassembled WGS sequence"/>
</dbReference>